<keyword evidence="3" id="KW-1185">Reference proteome</keyword>
<name>A0A9Q1GQ57_9CARY</name>
<evidence type="ECO:0000313" key="2">
    <source>
        <dbReference type="EMBL" id="KAJ8423417.1"/>
    </source>
</evidence>
<feature type="compositionally biased region" description="Polar residues" evidence="1">
    <location>
        <begin position="32"/>
        <end position="42"/>
    </location>
</feature>
<protein>
    <submittedName>
        <fullName evidence="2">Uncharacterized protein</fullName>
    </submittedName>
</protein>
<reference evidence="2" key="1">
    <citation type="submission" date="2022-04" db="EMBL/GenBank/DDBJ databases">
        <title>Carnegiea gigantea Genome sequencing and assembly v2.</title>
        <authorList>
            <person name="Copetti D."/>
            <person name="Sanderson M.J."/>
            <person name="Burquez A."/>
            <person name="Wojciechowski M.F."/>
        </authorList>
    </citation>
    <scope>NUCLEOTIDE SEQUENCE</scope>
    <source>
        <strain evidence="2">SGP5-SGP5p</strain>
        <tissue evidence="2">Aerial part</tissue>
    </source>
</reference>
<accession>A0A9Q1GQ57</accession>
<dbReference type="AlphaFoldDB" id="A0A9Q1GQ57"/>
<sequence>MGPITDRHNSPQRSSTRPETSRALDDDMEAPSSASRQPILTPEQLSQAIQAGVVTLLRQLRKSPPKHIPHHADGVQNQHSHRSGRASQDRVRNLNGIHHNSTGATLSKNRHKVTIVMTRDGHRAEHLSRRMRCEITLPLHLQDPRRFPLPKIDYYGSGDLEDHIAKFANIIHLIIAINVVWCKYFPITLSRHVNTKIIFIPKLKQDVVLPLMNGLVRDPFRDSHAKKMSNILSEALSKADQFILIEEFNKVVEQITEGKIPPGRITPHLVKDKGKKKFIEANLGKPEKK</sequence>
<evidence type="ECO:0000256" key="1">
    <source>
        <dbReference type="SAM" id="MobiDB-lite"/>
    </source>
</evidence>
<dbReference type="Proteomes" id="UP001153076">
    <property type="component" value="Unassembled WGS sequence"/>
</dbReference>
<feature type="region of interest" description="Disordered" evidence="1">
    <location>
        <begin position="1"/>
        <end position="42"/>
    </location>
</feature>
<feature type="region of interest" description="Disordered" evidence="1">
    <location>
        <begin position="64"/>
        <end position="87"/>
    </location>
</feature>
<dbReference type="EMBL" id="JAKOGI010001965">
    <property type="protein sequence ID" value="KAJ8423417.1"/>
    <property type="molecule type" value="Genomic_DNA"/>
</dbReference>
<gene>
    <name evidence="2" type="ORF">Cgig2_032667</name>
</gene>
<proteinExistence type="predicted"/>
<comment type="caution">
    <text evidence="2">The sequence shown here is derived from an EMBL/GenBank/DDBJ whole genome shotgun (WGS) entry which is preliminary data.</text>
</comment>
<organism evidence="2 3">
    <name type="scientific">Carnegiea gigantea</name>
    <dbReference type="NCBI Taxonomy" id="171969"/>
    <lineage>
        <taxon>Eukaryota</taxon>
        <taxon>Viridiplantae</taxon>
        <taxon>Streptophyta</taxon>
        <taxon>Embryophyta</taxon>
        <taxon>Tracheophyta</taxon>
        <taxon>Spermatophyta</taxon>
        <taxon>Magnoliopsida</taxon>
        <taxon>eudicotyledons</taxon>
        <taxon>Gunneridae</taxon>
        <taxon>Pentapetalae</taxon>
        <taxon>Caryophyllales</taxon>
        <taxon>Cactineae</taxon>
        <taxon>Cactaceae</taxon>
        <taxon>Cactoideae</taxon>
        <taxon>Echinocereeae</taxon>
        <taxon>Carnegiea</taxon>
    </lineage>
</organism>
<evidence type="ECO:0000313" key="3">
    <source>
        <dbReference type="Proteomes" id="UP001153076"/>
    </source>
</evidence>